<dbReference type="SUPFAM" id="SSF51905">
    <property type="entry name" value="FAD/NAD(P)-binding domain"/>
    <property type="match status" value="1"/>
</dbReference>
<name>A0A927HXS2_9HYPH</name>
<dbReference type="PANTHER" id="PTHR13847">
    <property type="entry name" value="SARCOSINE DEHYDROGENASE-RELATED"/>
    <property type="match status" value="1"/>
</dbReference>
<dbReference type="GO" id="GO:0016491">
    <property type="term" value="F:oxidoreductase activity"/>
    <property type="evidence" value="ECO:0007669"/>
    <property type="project" value="UniProtKB-KW"/>
</dbReference>
<evidence type="ECO:0000259" key="2">
    <source>
        <dbReference type="Pfam" id="PF01266"/>
    </source>
</evidence>
<dbReference type="RefSeq" id="WP_191123911.1">
    <property type="nucleotide sequence ID" value="NZ_JACXWY010000004.1"/>
</dbReference>
<dbReference type="InterPro" id="IPR036188">
    <property type="entry name" value="FAD/NAD-bd_sf"/>
</dbReference>
<feature type="domain" description="FAD dependent oxidoreductase" evidence="2">
    <location>
        <begin position="36"/>
        <end position="387"/>
    </location>
</feature>
<dbReference type="EMBL" id="JACXWY010000004">
    <property type="protein sequence ID" value="MBD3845725.1"/>
    <property type="molecule type" value="Genomic_DNA"/>
</dbReference>
<dbReference type="Pfam" id="PF01266">
    <property type="entry name" value="DAO"/>
    <property type="match status" value="1"/>
</dbReference>
<dbReference type="GO" id="GO:0005737">
    <property type="term" value="C:cytoplasm"/>
    <property type="evidence" value="ECO:0007669"/>
    <property type="project" value="TreeGrafter"/>
</dbReference>
<evidence type="ECO:0000313" key="3">
    <source>
        <dbReference type="EMBL" id="MBD3845725.1"/>
    </source>
</evidence>
<dbReference type="PANTHER" id="PTHR13847:SF281">
    <property type="entry name" value="FAD DEPENDENT OXIDOREDUCTASE DOMAIN-CONTAINING PROTEIN"/>
    <property type="match status" value="1"/>
</dbReference>
<gene>
    <name evidence="3" type="ORF">IED13_08450</name>
</gene>
<dbReference type="Proteomes" id="UP000619295">
    <property type="component" value="Unassembled WGS sequence"/>
</dbReference>
<dbReference type="InterPro" id="IPR006076">
    <property type="entry name" value="FAD-dep_OxRdtase"/>
</dbReference>
<dbReference type="Gene3D" id="3.30.9.10">
    <property type="entry name" value="D-Amino Acid Oxidase, subunit A, domain 2"/>
    <property type="match status" value="1"/>
</dbReference>
<comment type="caution">
    <text evidence="3">The sequence shown here is derived from an EMBL/GenBank/DDBJ whole genome shotgun (WGS) entry which is preliminary data.</text>
</comment>
<keyword evidence="1" id="KW-0560">Oxidoreductase</keyword>
<dbReference type="Gene3D" id="3.50.50.60">
    <property type="entry name" value="FAD/NAD(P)-binding domain"/>
    <property type="match status" value="1"/>
</dbReference>
<evidence type="ECO:0000256" key="1">
    <source>
        <dbReference type="ARBA" id="ARBA00023002"/>
    </source>
</evidence>
<dbReference type="AlphaFoldDB" id="A0A927HXS2"/>
<evidence type="ECO:0000313" key="4">
    <source>
        <dbReference type="Proteomes" id="UP000619295"/>
    </source>
</evidence>
<organism evidence="3 4">
    <name type="scientific">Bosea spartocytisi</name>
    <dbReference type="NCBI Taxonomy" id="2773451"/>
    <lineage>
        <taxon>Bacteria</taxon>
        <taxon>Pseudomonadati</taxon>
        <taxon>Pseudomonadota</taxon>
        <taxon>Alphaproteobacteria</taxon>
        <taxon>Hyphomicrobiales</taxon>
        <taxon>Boseaceae</taxon>
        <taxon>Bosea</taxon>
    </lineage>
</organism>
<proteinExistence type="predicted"/>
<accession>A0A927HXS2</accession>
<keyword evidence="4" id="KW-1185">Reference proteome</keyword>
<protein>
    <submittedName>
        <fullName evidence="3">FAD-binding oxidoreductase</fullName>
    </submittedName>
</protein>
<reference evidence="3" key="1">
    <citation type="submission" date="2020-09" db="EMBL/GenBank/DDBJ databases">
        <title>Bosea spartocytisi sp. nov. a root nodule endophyte of Spartocytisus supranubius in the high mountain ecosystem fo the Teide National Park (Canary Islands, Spain).</title>
        <authorList>
            <person name="Pulido-Suarez L."/>
            <person name="Peix A."/>
            <person name="Igual J.M."/>
            <person name="Socas-Perez N."/>
            <person name="Velazquez E."/>
            <person name="Flores-Felix J.D."/>
            <person name="Leon-Barrios M."/>
        </authorList>
    </citation>
    <scope>NUCLEOTIDE SEQUENCE</scope>
    <source>
        <strain evidence="3">SSUT16</strain>
    </source>
</reference>
<sequence>MARRHDLLATSLPLAYAGCGEPAFAGDPLRGEARADVVVIGAGITGASAAFHLAEAGARVRLLEAERVGAGGSGRAFGQVVPYLRTEPARTVSDLGTEAGERLIATAAGTPALVAELVSRHAIACDLDASGLIFAAHSAGGSVVLRERRDVWAARGVALPLLDMEQTLAAIGGGSYRAALVEPRGLSLNPLAYARGLARAASAAGATLHERSRVVDMSSSHGGWRVETTEGRIACDTLVVAAGVAIGGILPELRRRILPFRVHEAATAPLSADALAGILPRQRALTDTRRLPSGVRRTGDGRLVVTLSGPAGGGRAGDLGGGLARLRALFPRLDVTAFAESWSGWVDLAPDQYPRLVEPRPGLFVGYGLSGRGLGLGTALGQALARRALGSRADETSFPGMAGRPPRWLPGSSLAVAAAAASIRRIDAWQARQADAPRLPTSNGPRP</sequence>